<evidence type="ECO:0000313" key="2">
    <source>
        <dbReference type="Proteomes" id="UP000555407"/>
    </source>
</evidence>
<accession>A0A7X5VIR5</accession>
<evidence type="ECO:0008006" key="3">
    <source>
        <dbReference type="Google" id="ProtNLM"/>
    </source>
</evidence>
<protein>
    <recommendedName>
        <fullName evidence="3">Heparinase II/III-like protein</fullName>
    </recommendedName>
</protein>
<dbReference type="PANTHER" id="PTHR40616">
    <property type="entry name" value="LINALOOL DEHYDRATASE_ISOMERASE DOMAIN-CONTAINING PROTEIN"/>
    <property type="match status" value="1"/>
</dbReference>
<name>A0A7X5VIR5_9ACTN</name>
<organism evidence="1 2">
    <name type="scientific">Kribbella shirazensis</name>
    <dbReference type="NCBI Taxonomy" id="1105143"/>
    <lineage>
        <taxon>Bacteria</taxon>
        <taxon>Bacillati</taxon>
        <taxon>Actinomycetota</taxon>
        <taxon>Actinomycetes</taxon>
        <taxon>Propionibacteriales</taxon>
        <taxon>Kribbellaceae</taxon>
        <taxon>Kribbella</taxon>
    </lineage>
</organism>
<keyword evidence="2" id="KW-1185">Reference proteome</keyword>
<sequence>MHESNDAFDAELVRLARIAGDQAYDPAVGLIAQQAKYNPIHTRVWTGLGHPHRESVVYALVLLESGDGADLALAEEILLRVLAAQDTDDASPTYGIWSYYHEEPLDQMVPPDWNWADFIGRELAFILFRHEARLTEPARLAVRTALGHAARSIIRRNVAMSYTNIAAKGTFVTLAAGQLLKDDELTEYAVRRVGRLQEQIRTAGSFAEYNSAGYWTITLEAIAAIVQYIDDPEAVSGARWIVDRLWDHFVARWHSRTGQLSGPMARVYTDEPARGPDLLALLAKASGFRGGFAELPALKPTLGLLGVALVNVEAPLVERLLDSPTGELRERFSYVDPGEGRDPVPVIGTTWHGRDATLGSANVGEFWLQRRPVIGYWREPGDPAWGPARFVKLHVMKDDHDFSSAVFVSAQSGSQVLWSVSFVSPGGDEHIGLHQIEAGQSFAVSSLRLVLELAGADDATVEVAGRPVTEGPVGIGEQFRVSTRGVDVVGSVDSVSFGDRRPELRVERTADRILLVVELLSDGPTELTMRDISPVEVTGTLSLFEGVDRPEVAVPSVTLYDGDVQAHWVTTDGTQLRLVAPARVTTKTEHPAGVRATVDGDPVIADGLAR</sequence>
<dbReference type="Proteomes" id="UP000555407">
    <property type="component" value="Unassembled WGS sequence"/>
</dbReference>
<comment type="caution">
    <text evidence="1">The sequence shown here is derived from an EMBL/GenBank/DDBJ whole genome shotgun (WGS) entry which is preliminary data.</text>
</comment>
<evidence type="ECO:0000313" key="1">
    <source>
        <dbReference type="EMBL" id="NIK62020.1"/>
    </source>
</evidence>
<reference evidence="1 2" key="1">
    <citation type="submission" date="2020-03" db="EMBL/GenBank/DDBJ databases">
        <title>Sequencing the genomes of 1000 actinobacteria strains.</title>
        <authorList>
            <person name="Klenk H.-P."/>
        </authorList>
    </citation>
    <scope>NUCLEOTIDE SEQUENCE [LARGE SCALE GENOMIC DNA]</scope>
    <source>
        <strain evidence="1 2">DSM 45490</strain>
    </source>
</reference>
<gene>
    <name evidence="1" type="ORF">BJY22_007737</name>
</gene>
<dbReference type="EMBL" id="JAASRO010000001">
    <property type="protein sequence ID" value="NIK62020.1"/>
    <property type="molecule type" value="Genomic_DNA"/>
</dbReference>
<dbReference type="AlphaFoldDB" id="A0A7X5VIR5"/>
<proteinExistence type="predicted"/>
<dbReference type="RefSeq" id="WP_167216916.1">
    <property type="nucleotide sequence ID" value="NZ_JAASRO010000001.1"/>
</dbReference>
<dbReference type="PANTHER" id="PTHR40616:SF1">
    <property type="entry name" value="LINALOOL DEHYDRATASE_ISOMERASE DOMAIN-CONTAINING PROTEIN"/>
    <property type="match status" value="1"/>
</dbReference>